<evidence type="ECO:0000256" key="2">
    <source>
        <dbReference type="ARBA" id="ARBA00022692"/>
    </source>
</evidence>
<evidence type="ECO:0000256" key="1">
    <source>
        <dbReference type="ARBA" id="ARBA00004141"/>
    </source>
</evidence>
<evidence type="ECO:0008006" key="9">
    <source>
        <dbReference type="Google" id="ProtNLM"/>
    </source>
</evidence>
<dbReference type="RefSeq" id="XP_009011695.1">
    <property type="nucleotide sequence ID" value="XM_009013447.1"/>
</dbReference>
<evidence type="ECO:0000256" key="3">
    <source>
        <dbReference type="ARBA" id="ARBA00022989"/>
    </source>
</evidence>
<reference evidence="8" key="1">
    <citation type="submission" date="2012-12" db="EMBL/GenBank/DDBJ databases">
        <authorList>
            <person name="Hellsten U."/>
            <person name="Grimwood J."/>
            <person name="Chapman J.A."/>
            <person name="Shapiro H."/>
            <person name="Aerts A."/>
            <person name="Otillar R.P."/>
            <person name="Terry A.Y."/>
            <person name="Boore J.L."/>
            <person name="Simakov O."/>
            <person name="Marletaz F."/>
            <person name="Cho S.-J."/>
            <person name="Edsinger-Gonzales E."/>
            <person name="Havlak P."/>
            <person name="Kuo D.-H."/>
            <person name="Larsson T."/>
            <person name="Lv J."/>
            <person name="Arendt D."/>
            <person name="Savage R."/>
            <person name="Osoegawa K."/>
            <person name="de Jong P."/>
            <person name="Lindberg D.R."/>
            <person name="Seaver E.C."/>
            <person name="Weisblat D.A."/>
            <person name="Putnam N.H."/>
            <person name="Grigoriev I.V."/>
            <person name="Rokhsar D.S."/>
        </authorList>
    </citation>
    <scope>NUCLEOTIDE SEQUENCE</scope>
</reference>
<dbReference type="Pfam" id="PF00335">
    <property type="entry name" value="Tetraspanin"/>
    <property type="match status" value="1"/>
</dbReference>
<dbReference type="SUPFAM" id="SSF48652">
    <property type="entry name" value="Tetraspanin"/>
    <property type="match status" value="1"/>
</dbReference>
<proteinExistence type="predicted"/>
<organism evidence="7 8">
    <name type="scientific">Helobdella robusta</name>
    <name type="common">Californian leech</name>
    <dbReference type="NCBI Taxonomy" id="6412"/>
    <lineage>
        <taxon>Eukaryota</taxon>
        <taxon>Metazoa</taxon>
        <taxon>Spiralia</taxon>
        <taxon>Lophotrochozoa</taxon>
        <taxon>Annelida</taxon>
        <taxon>Clitellata</taxon>
        <taxon>Hirudinea</taxon>
        <taxon>Rhynchobdellida</taxon>
        <taxon>Glossiphoniidae</taxon>
        <taxon>Helobdella</taxon>
    </lineage>
</organism>
<dbReference type="KEGG" id="hro:HELRODRAFT_167698"/>
<dbReference type="InParanoid" id="T1EZP4"/>
<gene>
    <name evidence="7" type="primary">20202044</name>
    <name evidence="6" type="ORF">HELRODRAFT_167698</name>
</gene>
<keyword evidence="3 5" id="KW-1133">Transmembrane helix</keyword>
<dbReference type="EMBL" id="AMQM01002833">
    <property type="status" value="NOT_ANNOTATED_CDS"/>
    <property type="molecule type" value="Genomic_DNA"/>
</dbReference>
<evidence type="ECO:0000313" key="8">
    <source>
        <dbReference type="Proteomes" id="UP000015101"/>
    </source>
</evidence>
<name>T1EZP4_HELRO</name>
<comment type="subcellular location">
    <subcellularLocation>
        <location evidence="1">Membrane</location>
        <topology evidence="1">Multi-pass membrane protein</topology>
    </subcellularLocation>
</comment>
<dbReference type="PANTHER" id="PTHR19282:SF527">
    <property type="entry name" value="TETRASPANIN"/>
    <property type="match status" value="1"/>
</dbReference>
<evidence type="ECO:0000313" key="7">
    <source>
        <dbReference type="EnsemblMetazoa" id="HelroP167698"/>
    </source>
</evidence>
<dbReference type="EMBL" id="AMQM01002832">
    <property type="status" value="NOT_ANNOTATED_CDS"/>
    <property type="molecule type" value="Genomic_DNA"/>
</dbReference>
<reference evidence="6 8" key="2">
    <citation type="journal article" date="2013" name="Nature">
        <title>Insights into bilaterian evolution from three spiralian genomes.</title>
        <authorList>
            <person name="Simakov O."/>
            <person name="Marletaz F."/>
            <person name="Cho S.J."/>
            <person name="Edsinger-Gonzales E."/>
            <person name="Havlak P."/>
            <person name="Hellsten U."/>
            <person name="Kuo D.H."/>
            <person name="Larsson T."/>
            <person name="Lv J."/>
            <person name="Arendt D."/>
            <person name="Savage R."/>
            <person name="Osoegawa K."/>
            <person name="de Jong P."/>
            <person name="Grimwood J."/>
            <person name="Chapman J.A."/>
            <person name="Shapiro H."/>
            <person name="Aerts A."/>
            <person name="Otillar R.P."/>
            <person name="Terry A.Y."/>
            <person name="Boore J.L."/>
            <person name="Grigoriev I.V."/>
            <person name="Lindberg D.R."/>
            <person name="Seaver E.C."/>
            <person name="Weisblat D.A."/>
            <person name="Putnam N.H."/>
            <person name="Rokhsar D.S."/>
        </authorList>
    </citation>
    <scope>NUCLEOTIDE SEQUENCE</scope>
</reference>
<dbReference type="EMBL" id="KB095905">
    <property type="protein sequence ID" value="ESO09881.1"/>
    <property type="molecule type" value="Genomic_DNA"/>
</dbReference>
<keyword evidence="2 5" id="KW-0812">Transmembrane</keyword>
<reference evidence="7" key="3">
    <citation type="submission" date="2015-06" db="UniProtKB">
        <authorList>
            <consortium name="EnsemblMetazoa"/>
        </authorList>
    </citation>
    <scope>IDENTIFICATION</scope>
</reference>
<dbReference type="InterPro" id="IPR008952">
    <property type="entry name" value="Tetraspanin_EC2_sf"/>
</dbReference>
<sequence length="224" mass="25735">MGRTDFEKRLFGLVLLAVGIWLGVDRNFMTTIIGNNLYAAAVFLILAGGVTIFFISFFGCCGVIRENKIFLKILMFCYIIIKIGDKVKETMSSTLTDFYGVNFQNEYNRAVTDAWDKAQERLKCCGVTKEGWYIYRNSNWFKSFGSLIDREIIYEECTNDQLASKLWVFFEFNAVKIAPGSIKDVGLMRHKPKCCYVSHIYNVKPVYQKPTQDISSKNVRKNGH</sequence>
<dbReference type="OrthoDB" id="438211at2759"/>
<evidence type="ECO:0000256" key="5">
    <source>
        <dbReference type="SAM" id="Phobius"/>
    </source>
</evidence>
<accession>T1EZP4</accession>
<dbReference type="GO" id="GO:0005886">
    <property type="term" value="C:plasma membrane"/>
    <property type="evidence" value="ECO:0000318"/>
    <property type="project" value="GO_Central"/>
</dbReference>
<dbReference type="AlphaFoldDB" id="T1EZP4"/>
<dbReference type="Proteomes" id="UP000015101">
    <property type="component" value="Unassembled WGS sequence"/>
</dbReference>
<dbReference type="InterPro" id="IPR018499">
    <property type="entry name" value="Tetraspanin/Peripherin"/>
</dbReference>
<dbReference type="GeneID" id="20202044"/>
<dbReference type="CTD" id="20202044"/>
<keyword evidence="4 5" id="KW-0472">Membrane</keyword>
<dbReference type="Gene3D" id="1.10.1450.10">
    <property type="entry name" value="Tetraspanin"/>
    <property type="match status" value="1"/>
</dbReference>
<dbReference type="HOGENOM" id="CLU_1236237_0_0_1"/>
<evidence type="ECO:0000256" key="4">
    <source>
        <dbReference type="ARBA" id="ARBA00023136"/>
    </source>
</evidence>
<keyword evidence="8" id="KW-1185">Reference proteome</keyword>
<dbReference type="eggNOG" id="KOG3882">
    <property type="taxonomic scope" value="Eukaryota"/>
</dbReference>
<dbReference type="PANTHER" id="PTHR19282">
    <property type="entry name" value="TETRASPANIN"/>
    <property type="match status" value="1"/>
</dbReference>
<evidence type="ECO:0000313" key="6">
    <source>
        <dbReference type="EMBL" id="ESO09881.1"/>
    </source>
</evidence>
<feature type="transmembrane region" description="Helical" evidence="5">
    <location>
        <begin position="36"/>
        <end position="64"/>
    </location>
</feature>
<dbReference type="EnsemblMetazoa" id="HelroT167698">
    <property type="protein sequence ID" value="HelroP167698"/>
    <property type="gene ID" value="HelroG167698"/>
</dbReference>
<protein>
    <recommendedName>
        <fullName evidence="9">Tetraspanin</fullName>
    </recommendedName>
</protein>